<comment type="caution">
    <text evidence="2">The sequence shown here is derived from an EMBL/GenBank/DDBJ whole genome shotgun (WGS) entry which is preliminary data.</text>
</comment>
<gene>
    <name evidence="2" type="ORF">H072_1831</name>
</gene>
<accession>S8AMK9</accession>
<dbReference type="EMBL" id="AQGS01000057">
    <property type="protein sequence ID" value="EPS44119.1"/>
    <property type="molecule type" value="Genomic_DNA"/>
</dbReference>
<feature type="region of interest" description="Disordered" evidence="1">
    <location>
        <begin position="1"/>
        <end position="69"/>
    </location>
</feature>
<dbReference type="Proteomes" id="UP000015100">
    <property type="component" value="Unassembled WGS sequence"/>
</dbReference>
<organism evidence="2 3">
    <name type="scientific">Dactylellina haptotyla (strain CBS 200.50)</name>
    <name type="common">Nematode-trapping fungus</name>
    <name type="synonym">Monacrosporium haptotylum</name>
    <dbReference type="NCBI Taxonomy" id="1284197"/>
    <lineage>
        <taxon>Eukaryota</taxon>
        <taxon>Fungi</taxon>
        <taxon>Dikarya</taxon>
        <taxon>Ascomycota</taxon>
        <taxon>Pezizomycotina</taxon>
        <taxon>Orbiliomycetes</taxon>
        <taxon>Orbiliales</taxon>
        <taxon>Orbiliaceae</taxon>
        <taxon>Dactylellina</taxon>
    </lineage>
</organism>
<feature type="region of interest" description="Disordered" evidence="1">
    <location>
        <begin position="125"/>
        <end position="160"/>
    </location>
</feature>
<feature type="compositionally biased region" description="Low complexity" evidence="1">
    <location>
        <begin position="127"/>
        <end position="144"/>
    </location>
</feature>
<name>S8AMK9_DACHA</name>
<protein>
    <submittedName>
        <fullName evidence="2">Uncharacterized protein</fullName>
    </submittedName>
</protein>
<feature type="compositionally biased region" description="Low complexity" evidence="1">
    <location>
        <begin position="28"/>
        <end position="53"/>
    </location>
</feature>
<dbReference type="OMA" id="SEDPTCH"/>
<keyword evidence="3" id="KW-1185">Reference proteome</keyword>
<evidence type="ECO:0000313" key="2">
    <source>
        <dbReference type="EMBL" id="EPS44119.1"/>
    </source>
</evidence>
<feature type="region of interest" description="Disordered" evidence="1">
    <location>
        <begin position="222"/>
        <end position="255"/>
    </location>
</feature>
<feature type="compositionally biased region" description="Polar residues" evidence="1">
    <location>
        <begin position="145"/>
        <end position="155"/>
    </location>
</feature>
<dbReference type="HOGENOM" id="CLU_1041970_0_0_1"/>
<sequence length="255" mass="27638">MAASAALNGNQYLSQEYTPQLPHTPQTQYTPSQYAPSQYSQSQPASPFAPLQQRPMSAPQSGAHDSFLLPSLQQSTLAATSAYQLPSQPAMSSSPSYQPISTSSLYQPALVTPVIPSSTTNNYLPYSSSGHNHSHSLSLTSNPSAYDQKSNNPRTLPQPLSAGRVLSTLGAIPPSGLSLFGLTPEQQAFFQQRRLPPPPPPQPRVYSFENSTQTTIAETLALTKENREKRANSRERSEDPTCHQPIHLAPVISQV</sequence>
<evidence type="ECO:0000313" key="3">
    <source>
        <dbReference type="Proteomes" id="UP000015100"/>
    </source>
</evidence>
<feature type="compositionally biased region" description="Basic and acidic residues" evidence="1">
    <location>
        <begin position="224"/>
        <end position="241"/>
    </location>
</feature>
<feature type="compositionally biased region" description="Polar residues" evidence="1">
    <location>
        <begin position="7"/>
        <end position="27"/>
    </location>
</feature>
<proteinExistence type="predicted"/>
<evidence type="ECO:0000256" key="1">
    <source>
        <dbReference type="SAM" id="MobiDB-lite"/>
    </source>
</evidence>
<dbReference type="AlphaFoldDB" id="S8AMK9"/>
<reference evidence="3" key="2">
    <citation type="submission" date="2013-04" db="EMBL/GenBank/DDBJ databases">
        <title>Genomic mechanisms accounting for the adaptation to parasitism in nematode-trapping fungi.</title>
        <authorList>
            <person name="Ahren D.G."/>
        </authorList>
    </citation>
    <scope>NUCLEOTIDE SEQUENCE [LARGE SCALE GENOMIC DNA]</scope>
    <source>
        <strain evidence="3">CBS 200.50</strain>
    </source>
</reference>
<reference evidence="2 3" key="1">
    <citation type="journal article" date="2013" name="PLoS Genet.">
        <title>Genomic mechanisms accounting for the adaptation to parasitism in nematode-trapping fungi.</title>
        <authorList>
            <person name="Meerupati T."/>
            <person name="Andersson K.M."/>
            <person name="Friman E."/>
            <person name="Kumar D."/>
            <person name="Tunlid A."/>
            <person name="Ahren D."/>
        </authorList>
    </citation>
    <scope>NUCLEOTIDE SEQUENCE [LARGE SCALE GENOMIC DNA]</scope>
    <source>
        <strain evidence="2 3">CBS 200.50</strain>
    </source>
</reference>
<dbReference type="OrthoDB" id="5373599at2759"/>